<dbReference type="AlphaFoldDB" id="A0A4P6FI29"/>
<evidence type="ECO:0000313" key="2">
    <source>
        <dbReference type="EMBL" id="QAY73607.1"/>
    </source>
</evidence>
<feature type="transmembrane region" description="Helical" evidence="1">
    <location>
        <begin position="62"/>
        <end position="83"/>
    </location>
</feature>
<dbReference type="InterPro" id="IPR010640">
    <property type="entry name" value="Low_temperature_requirement_A"/>
</dbReference>
<name>A0A4P6FI29_9MICO</name>
<accession>A0A4P6FI29</accession>
<keyword evidence="1" id="KW-1133">Transmembrane helix</keyword>
<evidence type="ECO:0000313" key="3">
    <source>
        <dbReference type="Proteomes" id="UP000291259"/>
    </source>
</evidence>
<feature type="transmembrane region" description="Helical" evidence="1">
    <location>
        <begin position="355"/>
        <end position="378"/>
    </location>
</feature>
<feature type="transmembrane region" description="Helical" evidence="1">
    <location>
        <begin position="95"/>
        <end position="117"/>
    </location>
</feature>
<keyword evidence="1" id="KW-0812">Transmembrane</keyword>
<gene>
    <name evidence="2" type="ORF">ET445_09910</name>
</gene>
<feature type="transmembrane region" description="Helical" evidence="1">
    <location>
        <begin position="192"/>
        <end position="214"/>
    </location>
</feature>
<dbReference type="OrthoDB" id="7698234at2"/>
<reference evidence="2 3" key="1">
    <citation type="submission" date="2019-01" db="EMBL/GenBank/DDBJ databases">
        <title>Genome sequencing of strain FW100M-8.</title>
        <authorList>
            <person name="Heo J."/>
            <person name="Kim S.-J."/>
            <person name="Kim J.-S."/>
            <person name="Hong S.-B."/>
            <person name="Kwon S.-W."/>
        </authorList>
    </citation>
    <scope>NUCLEOTIDE SEQUENCE [LARGE SCALE GENOMIC DNA]</scope>
    <source>
        <strain evidence="2 3">FW100M-8</strain>
    </source>
</reference>
<feature type="transmembrane region" description="Helical" evidence="1">
    <location>
        <begin position="220"/>
        <end position="240"/>
    </location>
</feature>
<dbReference type="PANTHER" id="PTHR36840">
    <property type="entry name" value="BLL5714 PROTEIN"/>
    <property type="match status" value="1"/>
</dbReference>
<dbReference type="EMBL" id="CP035491">
    <property type="protein sequence ID" value="QAY73607.1"/>
    <property type="molecule type" value="Genomic_DNA"/>
</dbReference>
<keyword evidence="3" id="KW-1185">Reference proteome</keyword>
<protein>
    <submittedName>
        <fullName evidence="2">Low temperature requirement protein A</fullName>
    </submittedName>
</protein>
<dbReference type="KEGG" id="agf:ET445_09910"/>
<feature type="transmembrane region" description="Helical" evidence="1">
    <location>
        <begin position="30"/>
        <end position="50"/>
    </location>
</feature>
<keyword evidence="1" id="KW-0472">Membrane</keyword>
<proteinExistence type="predicted"/>
<evidence type="ECO:0000256" key="1">
    <source>
        <dbReference type="SAM" id="Phobius"/>
    </source>
</evidence>
<feature type="transmembrane region" description="Helical" evidence="1">
    <location>
        <begin position="268"/>
        <end position="290"/>
    </location>
</feature>
<dbReference type="PANTHER" id="PTHR36840:SF1">
    <property type="entry name" value="BLL5714 PROTEIN"/>
    <property type="match status" value="1"/>
</dbReference>
<organism evidence="2 3">
    <name type="scientific">Agromyces protaetiae</name>
    <dbReference type="NCBI Taxonomy" id="2509455"/>
    <lineage>
        <taxon>Bacteria</taxon>
        <taxon>Bacillati</taxon>
        <taxon>Actinomycetota</taxon>
        <taxon>Actinomycetes</taxon>
        <taxon>Micrococcales</taxon>
        <taxon>Microbacteriaceae</taxon>
        <taxon>Agromyces</taxon>
    </lineage>
</organism>
<feature type="transmembrane region" description="Helical" evidence="1">
    <location>
        <begin position="302"/>
        <end position="323"/>
    </location>
</feature>
<dbReference type="Proteomes" id="UP000291259">
    <property type="component" value="Chromosome"/>
</dbReference>
<sequence length="388" mass="40347">MFEIFFDLVFVFALMRVVELMEQQPGPAGLARGAVVLLLLWWAWCAYIWLGNRVRLDRGGVVATILVSMGALFVAALVIPSAWEQGAGAGPRSPSSALVLAIAFIVVRSSYVATFIRAARDDRRLRTQVLIDLIPQTAGSVLLIVGALLGGDLQVVCWAAAFALDFGVGWLASRYNGWRVTSPAHFVERHGLVLIIALGETVLSSGGALGAAMADTSARVLAVPAALLAFVIVVGLWWAYFRGPSTAAADALVAAPPRLRPALARDGYTLGHLPLLVGIVYVALGVRLLLEDVVVTPFAPASPVAVAVLAGGLACYLFGLDLFARLMTGAWSGPGTITAGAAAIVVGGASVMLPAFAALAAFATLVAIAASATSMTRITSAGTSGRRR</sequence>
<dbReference type="Pfam" id="PF06772">
    <property type="entry name" value="LtrA"/>
    <property type="match status" value="1"/>
</dbReference>